<evidence type="ECO:0000259" key="2">
    <source>
        <dbReference type="Pfam" id="PF13340"/>
    </source>
</evidence>
<dbReference type="GO" id="GO:0003677">
    <property type="term" value="F:DNA binding"/>
    <property type="evidence" value="ECO:0007669"/>
    <property type="project" value="InterPro"/>
</dbReference>
<dbReference type="GO" id="GO:0004803">
    <property type="term" value="F:transposase activity"/>
    <property type="evidence" value="ECO:0007669"/>
    <property type="project" value="InterPro"/>
</dbReference>
<dbReference type="NCBIfam" id="NF033580">
    <property type="entry name" value="transpos_IS5_3"/>
    <property type="match status" value="1"/>
</dbReference>
<proteinExistence type="predicted"/>
<dbReference type="InterPro" id="IPR002559">
    <property type="entry name" value="Transposase_11"/>
</dbReference>
<dbReference type="EMBL" id="FONR01000022">
    <property type="protein sequence ID" value="SFG54774.1"/>
    <property type="molecule type" value="Genomic_DNA"/>
</dbReference>
<feature type="domain" description="Insertion element IS402-like" evidence="2">
    <location>
        <begin position="20"/>
        <end position="99"/>
    </location>
</feature>
<sequence length="295" mass="31735">MELRRSVISGETCACTAIMLTDPLWDQFSALLPERPTYDPGHPLGCHRPRISDRIIFDKMLQLLRFGCSYQAIADTTCSATTIRNRRDEWIALGVFARLKQVALASYDRIVGLVLDQIAVDGSITKAPGGGEVAGRSPVDRGKQGLKRSGMTDGYGIPLGCVLAGANRHDSPLLASPLDRLYDLGPLPDDVTVRLDAGYDSDKNRVLLDERGLHGRIARKGEKAPIVHEITPIWGPLVGVDSEPSSVVGTPGCGPWGSSAPADCCHWVLSSVMVWVPMTLRSRSRSAAALPGATV</sequence>
<dbReference type="InterPro" id="IPR025161">
    <property type="entry name" value="IS402-like_dom"/>
</dbReference>
<dbReference type="Pfam" id="PF13340">
    <property type="entry name" value="DUF4096"/>
    <property type="match status" value="1"/>
</dbReference>
<reference evidence="3 4" key="1">
    <citation type="submission" date="2016-10" db="EMBL/GenBank/DDBJ databases">
        <authorList>
            <person name="de Groot N.N."/>
        </authorList>
    </citation>
    <scope>NUCLEOTIDE SEQUENCE [LARGE SCALE GENOMIC DNA]</scope>
    <source>
        <strain evidence="3 4">OK461</strain>
    </source>
</reference>
<evidence type="ECO:0000259" key="1">
    <source>
        <dbReference type="Pfam" id="PF01609"/>
    </source>
</evidence>
<name>A0A1I2SPN4_9ACTN</name>
<organism evidence="3 4">
    <name type="scientific">Streptomyces mirabilis</name>
    <dbReference type="NCBI Taxonomy" id="68239"/>
    <lineage>
        <taxon>Bacteria</taxon>
        <taxon>Bacillati</taxon>
        <taxon>Actinomycetota</taxon>
        <taxon>Actinomycetes</taxon>
        <taxon>Kitasatosporales</taxon>
        <taxon>Streptomycetaceae</taxon>
        <taxon>Streptomyces</taxon>
    </lineage>
</organism>
<dbReference type="Pfam" id="PF01609">
    <property type="entry name" value="DDE_Tnp_1"/>
    <property type="match status" value="1"/>
</dbReference>
<gene>
    <name evidence="3" type="ORF">SAMN02787118_122128</name>
</gene>
<dbReference type="GO" id="GO:0006313">
    <property type="term" value="P:DNA transposition"/>
    <property type="evidence" value="ECO:0007669"/>
    <property type="project" value="InterPro"/>
</dbReference>
<accession>A0A1I2SPN4</accession>
<dbReference type="Proteomes" id="UP000181942">
    <property type="component" value="Unassembled WGS sequence"/>
</dbReference>
<evidence type="ECO:0000313" key="3">
    <source>
        <dbReference type="EMBL" id="SFG54774.1"/>
    </source>
</evidence>
<evidence type="ECO:0000313" key="4">
    <source>
        <dbReference type="Proteomes" id="UP000181942"/>
    </source>
</evidence>
<dbReference type="PANTHER" id="PTHR30007:SF0">
    <property type="entry name" value="TRANSPOSASE"/>
    <property type="match status" value="1"/>
</dbReference>
<dbReference type="PANTHER" id="PTHR30007">
    <property type="entry name" value="PHP DOMAIN PROTEIN"/>
    <property type="match status" value="1"/>
</dbReference>
<feature type="domain" description="Transposase IS4-like" evidence="1">
    <location>
        <begin position="117"/>
        <end position="214"/>
    </location>
</feature>
<protein>
    <submittedName>
        <fullName evidence="3">Transposase DDE domain-containing protein</fullName>
    </submittedName>
</protein>
<dbReference type="AlphaFoldDB" id="A0A1I2SPN4"/>